<proteinExistence type="inferred from homology"/>
<gene>
    <name evidence="3" type="ORF">SADO_06657</name>
</gene>
<name>A0ABV2B0J7_9GAMM</name>
<dbReference type="InterPro" id="IPR018376">
    <property type="entry name" value="Enoyl-CoA_hyd/isom_CS"/>
</dbReference>
<accession>A0ABV2B0J7</accession>
<protein>
    <submittedName>
        <fullName evidence="3">Enoyl-CoA hydratase</fullName>
        <ecNumber evidence="3">4.2.1.17</ecNumber>
    </submittedName>
</protein>
<dbReference type="EMBL" id="APND01000002">
    <property type="protein sequence ID" value="MES1928914.1"/>
    <property type="molecule type" value="Genomic_DNA"/>
</dbReference>
<dbReference type="CDD" id="cd06558">
    <property type="entry name" value="crotonase-like"/>
    <property type="match status" value="1"/>
</dbReference>
<dbReference type="RefSeq" id="WP_353110334.1">
    <property type="nucleotide sequence ID" value="NZ_APND01000002.1"/>
</dbReference>
<evidence type="ECO:0000313" key="3">
    <source>
        <dbReference type="EMBL" id="MES1928914.1"/>
    </source>
</evidence>
<evidence type="ECO:0000313" key="4">
    <source>
        <dbReference type="Proteomes" id="UP001460888"/>
    </source>
</evidence>
<keyword evidence="4" id="KW-1185">Reference proteome</keyword>
<dbReference type="PANTHER" id="PTHR11941">
    <property type="entry name" value="ENOYL-COA HYDRATASE-RELATED"/>
    <property type="match status" value="1"/>
</dbReference>
<dbReference type="EC" id="4.2.1.17" evidence="3"/>
<organism evidence="3 4">
    <name type="scientific">Salinisphaera dokdonensis CL-ES53</name>
    <dbReference type="NCBI Taxonomy" id="1304272"/>
    <lineage>
        <taxon>Bacteria</taxon>
        <taxon>Pseudomonadati</taxon>
        <taxon>Pseudomonadota</taxon>
        <taxon>Gammaproteobacteria</taxon>
        <taxon>Salinisphaerales</taxon>
        <taxon>Salinisphaeraceae</taxon>
        <taxon>Salinisphaera</taxon>
    </lineage>
</organism>
<dbReference type="SUPFAM" id="SSF52096">
    <property type="entry name" value="ClpP/crotonase"/>
    <property type="match status" value="1"/>
</dbReference>
<dbReference type="InterPro" id="IPR001753">
    <property type="entry name" value="Enoyl-CoA_hydra/iso"/>
</dbReference>
<reference evidence="3 4" key="1">
    <citation type="submission" date="2013-03" db="EMBL/GenBank/DDBJ databases">
        <title>Salinisphaera dokdonensis CL-ES53 Genome Sequencing.</title>
        <authorList>
            <person name="Li C."/>
            <person name="Lai Q."/>
            <person name="Shao Z."/>
        </authorList>
    </citation>
    <scope>NUCLEOTIDE SEQUENCE [LARGE SCALE GENOMIC DNA]</scope>
    <source>
        <strain evidence="3 4">CL-ES53</strain>
    </source>
</reference>
<sequence>MATDELLFEKSGAKASIVFNRPDVHNAMNWAMYDRLEAVCDEIDADDDIRVVTLSGAGGKAFVAGTDIGQFQDFESGDDAVAYEQRIDRVVSRLEHLKRPTIAMIQGVCVGGGAAIALACDFRYADDNLKLGIPIAKTLGNCLSMANFARLVDLLGTPKAKEMLMLARLFKADECAAAGVVNDVFAADAIEAEVDAIADRLTQMAPLTVAATKAAIQRIHESRRIAPEDGEDLIRSCYTSDDFHGAVDAFMEKRQYAWQGR</sequence>
<dbReference type="GO" id="GO:0004300">
    <property type="term" value="F:enoyl-CoA hydratase activity"/>
    <property type="evidence" value="ECO:0007669"/>
    <property type="project" value="UniProtKB-EC"/>
</dbReference>
<keyword evidence="3" id="KW-0456">Lyase</keyword>
<dbReference type="Proteomes" id="UP001460888">
    <property type="component" value="Unassembled WGS sequence"/>
</dbReference>
<dbReference type="NCBIfam" id="NF004796">
    <property type="entry name" value="PRK06144.1"/>
    <property type="match status" value="1"/>
</dbReference>
<evidence type="ECO:0000256" key="2">
    <source>
        <dbReference type="RuleBase" id="RU003707"/>
    </source>
</evidence>
<dbReference type="Pfam" id="PF00378">
    <property type="entry name" value="ECH_1"/>
    <property type="match status" value="1"/>
</dbReference>
<comment type="similarity">
    <text evidence="1 2">Belongs to the enoyl-CoA hydratase/isomerase family.</text>
</comment>
<dbReference type="PANTHER" id="PTHR11941:SF54">
    <property type="entry name" value="ENOYL-COA HYDRATASE, MITOCHONDRIAL"/>
    <property type="match status" value="1"/>
</dbReference>
<dbReference type="Gene3D" id="3.90.226.10">
    <property type="entry name" value="2-enoyl-CoA Hydratase, Chain A, domain 1"/>
    <property type="match status" value="1"/>
</dbReference>
<comment type="caution">
    <text evidence="3">The sequence shown here is derived from an EMBL/GenBank/DDBJ whole genome shotgun (WGS) entry which is preliminary data.</text>
</comment>
<dbReference type="InterPro" id="IPR029045">
    <property type="entry name" value="ClpP/crotonase-like_dom_sf"/>
</dbReference>
<evidence type="ECO:0000256" key="1">
    <source>
        <dbReference type="ARBA" id="ARBA00005254"/>
    </source>
</evidence>
<dbReference type="PROSITE" id="PS00166">
    <property type="entry name" value="ENOYL_COA_HYDRATASE"/>
    <property type="match status" value="1"/>
</dbReference>